<name>A0A937CPE4_9BURK</name>
<protein>
    <submittedName>
        <fullName evidence="2">Uncharacterized protein</fullName>
    </submittedName>
</protein>
<sequence>MNQEDIALLLAVIGGACLATAWIGRRTGDAVRDVRLALGTGSVVLACGALALIAQAW</sequence>
<keyword evidence="3" id="KW-1185">Reference proteome</keyword>
<keyword evidence="1" id="KW-0472">Membrane</keyword>
<dbReference type="EMBL" id="JAEQNE010000001">
    <property type="protein sequence ID" value="MBL0389835.1"/>
    <property type="molecule type" value="Genomic_DNA"/>
</dbReference>
<keyword evidence="1" id="KW-1133">Transmembrane helix</keyword>
<accession>A0A937CPE4</accession>
<reference evidence="2 3" key="1">
    <citation type="journal article" date="2017" name="Int. J. Syst. Evol. Microbiol.">
        <title>Ramlibacter monticola sp. nov., isolated from forest soil.</title>
        <authorList>
            <person name="Chaudhary D.K."/>
            <person name="Kim J."/>
        </authorList>
    </citation>
    <scope>NUCLEOTIDE SEQUENCE [LARGE SCALE GENOMIC DNA]</scope>
    <source>
        <strain evidence="2 3">KACC 19175</strain>
    </source>
</reference>
<evidence type="ECO:0000313" key="3">
    <source>
        <dbReference type="Proteomes" id="UP000599109"/>
    </source>
</evidence>
<dbReference type="RefSeq" id="WP_201672430.1">
    <property type="nucleotide sequence ID" value="NZ_JAEQNE010000001.1"/>
</dbReference>
<feature type="transmembrane region" description="Helical" evidence="1">
    <location>
        <begin position="6"/>
        <end position="24"/>
    </location>
</feature>
<dbReference type="Proteomes" id="UP000599109">
    <property type="component" value="Unassembled WGS sequence"/>
</dbReference>
<comment type="caution">
    <text evidence="2">The sequence shown here is derived from an EMBL/GenBank/DDBJ whole genome shotgun (WGS) entry which is preliminary data.</text>
</comment>
<keyword evidence="1" id="KW-0812">Transmembrane</keyword>
<feature type="transmembrane region" description="Helical" evidence="1">
    <location>
        <begin position="36"/>
        <end position="56"/>
    </location>
</feature>
<evidence type="ECO:0000313" key="2">
    <source>
        <dbReference type="EMBL" id="MBL0389835.1"/>
    </source>
</evidence>
<gene>
    <name evidence="2" type="ORF">JJ685_01635</name>
</gene>
<proteinExistence type="predicted"/>
<organism evidence="2 3">
    <name type="scientific">Ramlibacter monticola</name>
    <dbReference type="NCBI Taxonomy" id="1926872"/>
    <lineage>
        <taxon>Bacteria</taxon>
        <taxon>Pseudomonadati</taxon>
        <taxon>Pseudomonadota</taxon>
        <taxon>Betaproteobacteria</taxon>
        <taxon>Burkholderiales</taxon>
        <taxon>Comamonadaceae</taxon>
        <taxon>Ramlibacter</taxon>
    </lineage>
</organism>
<evidence type="ECO:0000256" key="1">
    <source>
        <dbReference type="SAM" id="Phobius"/>
    </source>
</evidence>
<dbReference type="AlphaFoldDB" id="A0A937CPE4"/>